<dbReference type="InterPro" id="IPR001878">
    <property type="entry name" value="Znf_CCHC"/>
</dbReference>
<dbReference type="EMBL" id="CAKOGP040001202">
    <property type="protein sequence ID" value="CAJ1944116.1"/>
    <property type="molecule type" value="Genomic_DNA"/>
</dbReference>
<proteinExistence type="predicted"/>
<evidence type="ECO:0000256" key="1">
    <source>
        <dbReference type="PROSITE-ProRule" id="PRU00047"/>
    </source>
</evidence>
<dbReference type="PROSITE" id="PS50158">
    <property type="entry name" value="ZF_CCHC"/>
    <property type="match status" value="1"/>
</dbReference>
<evidence type="ECO:0000256" key="2">
    <source>
        <dbReference type="SAM" id="MobiDB-lite"/>
    </source>
</evidence>
<gene>
    <name evidence="4" type="ORF">CYCCA115_LOCUS8740</name>
</gene>
<feature type="compositionally biased region" description="Acidic residues" evidence="2">
    <location>
        <begin position="352"/>
        <end position="372"/>
    </location>
</feature>
<keyword evidence="5" id="KW-1185">Reference proteome</keyword>
<feature type="compositionally biased region" description="Basic and acidic residues" evidence="2">
    <location>
        <begin position="375"/>
        <end position="388"/>
    </location>
</feature>
<keyword evidence="1" id="KW-0862">Zinc</keyword>
<dbReference type="GO" id="GO:0003676">
    <property type="term" value="F:nucleic acid binding"/>
    <property type="evidence" value="ECO:0007669"/>
    <property type="project" value="InterPro"/>
</dbReference>
<evidence type="ECO:0000313" key="5">
    <source>
        <dbReference type="Proteomes" id="UP001295423"/>
    </source>
</evidence>
<dbReference type="AlphaFoldDB" id="A0AAD2CZK4"/>
<dbReference type="Proteomes" id="UP001295423">
    <property type="component" value="Unassembled WGS sequence"/>
</dbReference>
<accession>A0AAD2CZK4</accession>
<keyword evidence="1" id="KW-0863">Zinc-finger</keyword>
<keyword evidence="1" id="KW-0479">Metal-binding</keyword>
<name>A0AAD2CZK4_9STRA</name>
<protein>
    <recommendedName>
        <fullName evidence="3">CCHC-type domain-containing protein</fullName>
    </recommendedName>
</protein>
<feature type="domain" description="CCHC-type" evidence="3">
    <location>
        <begin position="44"/>
        <end position="59"/>
    </location>
</feature>
<comment type="caution">
    <text evidence="4">The sequence shown here is derived from an EMBL/GenBank/DDBJ whole genome shotgun (WGS) entry which is preliminary data.</text>
</comment>
<reference evidence="4" key="1">
    <citation type="submission" date="2023-08" db="EMBL/GenBank/DDBJ databases">
        <authorList>
            <person name="Audoor S."/>
            <person name="Bilcke G."/>
        </authorList>
    </citation>
    <scope>NUCLEOTIDE SEQUENCE</scope>
</reference>
<feature type="region of interest" description="Disordered" evidence="2">
    <location>
        <begin position="1"/>
        <end position="39"/>
    </location>
</feature>
<sequence length="446" mass="49665">MLKIHMEVSKNPGVNLYQGKDQPNKGKGKGKGKGKPKDEKKAACYVCGNEDHMSPKCPDRLLPKTQWKNQDQYVDYGKKLNLNQIGASVPATVPAIIPGASASTSGASSVAEALTHLCDLLVLQCDRAFIPLTDDMLDYMGVTIDPTAAGDQEPTAERNNRTLKERVRVALARLPYKVVPKAITECLGRRVAELLNVFPQKDSISSHFSPQQLIDNVNINYKSEMVAEQLGWILTIRWNPKVIVLPVTDQVIQCVEAWAAAEGVTSMKFFDKKRDLETFQDGDQIAGVDDTEQGYLEEAFDQDYEPEEEGERDFNLHGQYNDIDDSKREELLADADNDVADMPELTVRFQGDDDYESDDDSGHEGDEEEEPIVADLDHHQENVDRGTDDIGSLVTDLEDLQEPPEEEIVFEPETPQVAKVTRSGQMYAQAAMSGLNLSQVPKRPRE</sequence>
<feature type="region of interest" description="Disordered" evidence="2">
    <location>
        <begin position="348"/>
        <end position="390"/>
    </location>
</feature>
<evidence type="ECO:0000313" key="4">
    <source>
        <dbReference type="EMBL" id="CAJ1944116.1"/>
    </source>
</evidence>
<evidence type="ECO:0000259" key="3">
    <source>
        <dbReference type="PROSITE" id="PS50158"/>
    </source>
</evidence>
<dbReference type="GO" id="GO:0008270">
    <property type="term" value="F:zinc ion binding"/>
    <property type="evidence" value="ECO:0007669"/>
    <property type="project" value="UniProtKB-KW"/>
</dbReference>
<organism evidence="4 5">
    <name type="scientific">Cylindrotheca closterium</name>
    <dbReference type="NCBI Taxonomy" id="2856"/>
    <lineage>
        <taxon>Eukaryota</taxon>
        <taxon>Sar</taxon>
        <taxon>Stramenopiles</taxon>
        <taxon>Ochrophyta</taxon>
        <taxon>Bacillariophyta</taxon>
        <taxon>Bacillariophyceae</taxon>
        <taxon>Bacillariophycidae</taxon>
        <taxon>Bacillariales</taxon>
        <taxon>Bacillariaceae</taxon>
        <taxon>Cylindrotheca</taxon>
    </lineage>
</organism>